<feature type="region of interest" description="Disordered" evidence="1">
    <location>
        <begin position="446"/>
        <end position="483"/>
    </location>
</feature>
<feature type="transmembrane region" description="Helical" evidence="2">
    <location>
        <begin position="155"/>
        <end position="176"/>
    </location>
</feature>
<reference evidence="4" key="1">
    <citation type="journal article" date="2021" name="Nat. Commun.">
        <title>Genetic determinants of endophytism in the Arabidopsis root mycobiome.</title>
        <authorList>
            <person name="Mesny F."/>
            <person name="Miyauchi S."/>
            <person name="Thiergart T."/>
            <person name="Pickel B."/>
            <person name="Atanasova L."/>
            <person name="Karlsson M."/>
            <person name="Huettel B."/>
            <person name="Barry K.W."/>
            <person name="Haridas S."/>
            <person name="Chen C."/>
            <person name="Bauer D."/>
            <person name="Andreopoulos W."/>
            <person name="Pangilinan J."/>
            <person name="LaButti K."/>
            <person name="Riley R."/>
            <person name="Lipzen A."/>
            <person name="Clum A."/>
            <person name="Drula E."/>
            <person name="Henrissat B."/>
            <person name="Kohler A."/>
            <person name="Grigoriev I.V."/>
            <person name="Martin F.M."/>
            <person name="Hacquard S."/>
        </authorList>
    </citation>
    <scope>NUCLEOTIDE SEQUENCE</scope>
    <source>
        <strain evidence="4">MPI-CAGE-AT-0147</strain>
    </source>
</reference>
<name>A0A9P9I7W1_9HYPO</name>
<feature type="transmembrane region" description="Helical" evidence="2">
    <location>
        <begin position="125"/>
        <end position="148"/>
    </location>
</feature>
<gene>
    <name evidence="4" type="ORF">EDB81DRAFT_926364</name>
</gene>
<evidence type="ECO:0000313" key="4">
    <source>
        <dbReference type="EMBL" id="KAH7111183.1"/>
    </source>
</evidence>
<dbReference type="InterPro" id="IPR056120">
    <property type="entry name" value="DUF7703"/>
</dbReference>
<protein>
    <recommendedName>
        <fullName evidence="3">DUF7703 domain-containing protein</fullName>
    </recommendedName>
</protein>
<evidence type="ECO:0000259" key="3">
    <source>
        <dbReference type="Pfam" id="PF24802"/>
    </source>
</evidence>
<dbReference type="Proteomes" id="UP000738349">
    <property type="component" value="Unassembled WGS sequence"/>
</dbReference>
<feature type="transmembrane region" description="Helical" evidence="2">
    <location>
        <begin position="188"/>
        <end position="208"/>
    </location>
</feature>
<dbReference type="EMBL" id="JAGMUV010000042">
    <property type="protein sequence ID" value="KAH7111183.1"/>
    <property type="molecule type" value="Genomic_DNA"/>
</dbReference>
<feature type="transmembrane region" description="Helical" evidence="2">
    <location>
        <begin position="303"/>
        <end position="324"/>
    </location>
</feature>
<feature type="transmembrane region" description="Helical" evidence="2">
    <location>
        <begin position="220"/>
        <end position="244"/>
    </location>
</feature>
<feature type="compositionally biased region" description="Basic and acidic residues" evidence="1">
    <location>
        <begin position="468"/>
        <end position="483"/>
    </location>
</feature>
<comment type="caution">
    <text evidence="4">The sequence shown here is derived from an EMBL/GenBank/DDBJ whole genome shotgun (WGS) entry which is preliminary data.</text>
</comment>
<proteinExistence type="predicted"/>
<keyword evidence="5" id="KW-1185">Reference proteome</keyword>
<accession>A0A9P9I7W1</accession>
<sequence length="483" mass="53534">MSQNAHSVSAFTLISTQPCVAKDPDPRPSAPSARYVRIQDESVHRHWGACGVEAKDVERLAVIRRAACSSRESLNVYSNLLLDTASGAIASLDTDEDPLDRSSSSSMAIDKGNTKSQVVTGATGYAIVSMNSVALYNVIELTLILWCYFKRHSGLYFWSFLVATYGIAVASTGFLIKFKAPQAGGYLYVTFIAVGWAAMMTGQSMVLWSRLHLILWDKTILRLVLYMIIFDAITMLVPTIVMAYGANSDNPDPWAKPYSIYEKIQVSVFFIQELIISSLYIRETVKLARLQSAIRNGRKWRPPMIRLIAINVIIILLDITILGLEYANYYNIQTAYKALVYSIKLKMEFTILNRLKEMATAQEDFSSGLFTNSDTRHQQKAAVTGIEMASFSREHPFPNPAPAVSRQAYAQGGNISRELEGHKNGRKCSGENEVVITTEVVVCRESRQESNMDRGGAGFDSFATGSGKMKDSEGISKSPSERV</sequence>
<dbReference type="PANTHER" id="PTHR37013:SF3">
    <property type="entry name" value="INTEGRAL MEMBRANE PROTEIN (AFU_ORTHOLOGUE AFUA_1G05950)"/>
    <property type="match status" value="1"/>
</dbReference>
<keyword evidence="2" id="KW-0812">Transmembrane</keyword>
<organism evidence="4 5">
    <name type="scientific">Dactylonectria macrodidyma</name>
    <dbReference type="NCBI Taxonomy" id="307937"/>
    <lineage>
        <taxon>Eukaryota</taxon>
        <taxon>Fungi</taxon>
        <taxon>Dikarya</taxon>
        <taxon>Ascomycota</taxon>
        <taxon>Pezizomycotina</taxon>
        <taxon>Sordariomycetes</taxon>
        <taxon>Hypocreomycetidae</taxon>
        <taxon>Hypocreales</taxon>
        <taxon>Nectriaceae</taxon>
        <taxon>Dactylonectria</taxon>
    </lineage>
</organism>
<keyword evidence="2" id="KW-0472">Membrane</keyword>
<dbReference type="OrthoDB" id="405906at2759"/>
<evidence type="ECO:0000313" key="5">
    <source>
        <dbReference type="Proteomes" id="UP000738349"/>
    </source>
</evidence>
<keyword evidence="2" id="KW-1133">Transmembrane helix</keyword>
<evidence type="ECO:0000256" key="1">
    <source>
        <dbReference type="SAM" id="MobiDB-lite"/>
    </source>
</evidence>
<dbReference type="PANTHER" id="PTHR37013">
    <property type="entry name" value="INTEGRAL MEMBRANE PROTEIN (AFU_ORTHOLOGUE AFUA_1G05950)-RELATED"/>
    <property type="match status" value="1"/>
</dbReference>
<feature type="transmembrane region" description="Helical" evidence="2">
    <location>
        <begin position="264"/>
        <end position="282"/>
    </location>
</feature>
<dbReference type="AlphaFoldDB" id="A0A9P9I7W1"/>
<evidence type="ECO:0000256" key="2">
    <source>
        <dbReference type="SAM" id="Phobius"/>
    </source>
</evidence>
<feature type="domain" description="DUF7703" evidence="3">
    <location>
        <begin position="121"/>
        <end position="357"/>
    </location>
</feature>
<dbReference type="Pfam" id="PF24802">
    <property type="entry name" value="DUF7703"/>
    <property type="match status" value="1"/>
</dbReference>